<sequence length="439" mass="49371">MLPGVTVTSASADAPSRRSEPRLGHRLEHPDREEEARTPFWRRFPVWFPFAVYAVSRLVVWVAATYLSRFQIPLPIGTANIRIFYPSPADPGYLAVMTGWDGQWYRVIAEQGYPAVLPRVGWGGIDMNPWAFFPVFPMSVGLIMTVTGLPFALVAPLLSTAIGFAAMHLLFKLVDQAVGRWEAIVAVVATCFFIASPAFSASYTESTALLGVVTVLWLLRRRSYGWVAVALLVLSLSRNVVIAMVPVIIAHAVVRWRQGDEGAHPTRFRVGMAALAAYAGALTWLWPTIVSIATDTPNAYNDTMLAWNIETKIKLYLWWNLLNDYGGVLAQVAGVLGVAAFAWFMLSKHSWRWGPEIWGWAGAYPAYIILVTSTTPSRVRYALLAFPMTLVIAWFLQLRWWARYRYWALLAIVVVGAALMWWWTEHYLVIENLTDDLYP</sequence>
<accession>A0ABP9J4L5</accession>
<feature type="transmembrane region" description="Helical" evidence="2">
    <location>
        <begin position="325"/>
        <end position="345"/>
    </location>
</feature>
<proteinExistence type="predicted"/>
<feature type="transmembrane region" description="Helical" evidence="2">
    <location>
        <begin position="357"/>
        <end position="373"/>
    </location>
</feature>
<feature type="compositionally biased region" description="Polar residues" evidence="1">
    <location>
        <begin position="1"/>
        <end position="11"/>
    </location>
</feature>
<evidence type="ECO:0008006" key="5">
    <source>
        <dbReference type="Google" id="ProtNLM"/>
    </source>
</evidence>
<feature type="transmembrane region" description="Helical" evidence="2">
    <location>
        <begin position="153"/>
        <end position="171"/>
    </location>
</feature>
<feature type="transmembrane region" description="Helical" evidence="2">
    <location>
        <begin position="183"/>
        <end position="204"/>
    </location>
</feature>
<evidence type="ECO:0000313" key="3">
    <source>
        <dbReference type="EMBL" id="GAA5017932.1"/>
    </source>
</evidence>
<feature type="transmembrane region" description="Helical" evidence="2">
    <location>
        <begin position="379"/>
        <end position="397"/>
    </location>
</feature>
<feature type="region of interest" description="Disordered" evidence="1">
    <location>
        <begin position="1"/>
        <end position="30"/>
    </location>
</feature>
<name>A0ABP9J4L5_9MICO</name>
<keyword evidence="2" id="KW-0472">Membrane</keyword>
<comment type="caution">
    <text evidence="3">The sequence shown here is derived from an EMBL/GenBank/DDBJ whole genome shotgun (WGS) entry which is preliminary data.</text>
</comment>
<dbReference type="EMBL" id="BAABIW010000005">
    <property type="protein sequence ID" value="GAA5017932.1"/>
    <property type="molecule type" value="Genomic_DNA"/>
</dbReference>
<feature type="transmembrane region" description="Helical" evidence="2">
    <location>
        <begin position="266"/>
        <end position="286"/>
    </location>
</feature>
<feature type="transmembrane region" description="Helical" evidence="2">
    <location>
        <begin position="46"/>
        <end position="67"/>
    </location>
</feature>
<keyword evidence="2" id="KW-1133">Transmembrane helix</keyword>
<feature type="transmembrane region" description="Helical" evidence="2">
    <location>
        <begin position="404"/>
        <end position="423"/>
    </location>
</feature>
<feature type="compositionally biased region" description="Basic and acidic residues" evidence="1">
    <location>
        <begin position="15"/>
        <end position="30"/>
    </location>
</feature>
<protein>
    <recommendedName>
        <fullName evidence="5">Mannosyltransferase PIG-V</fullName>
    </recommendedName>
</protein>
<reference evidence="4" key="1">
    <citation type="journal article" date="2019" name="Int. J. Syst. Evol. Microbiol.">
        <title>The Global Catalogue of Microorganisms (GCM) 10K type strain sequencing project: providing services to taxonomists for standard genome sequencing and annotation.</title>
        <authorList>
            <consortium name="The Broad Institute Genomics Platform"/>
            <consortium name="The Broad Institute Genome Sequencing Center for Infectious Disease"/>
            <person name="Wu L."/>
            <person name="Ma J."/>
        </authorList>
    </citation>
    <scope>NUCLEOTIDE SEQUENCE [LARGE SCALE GENOMIC DNA]</scope>
    <source>
        <strain evidence="4">JCM 17687</strain>
    </source>
</reference>
<evidence type="ECO:0000256" key="2">
    <source>
        <dbReference type="SAM" id="Phobius"/>
    </source>
</evidence>
<evidence type="ECO:0000313" key="4">
    <source>
        <dbReference type="Proteomes" id="UP001500427"/>
    </source>
</evidence>
<keyword evidence="2" id="KW-0812">Transmembrane</keyword>
<organism evidence="3 4">
    <name type="scientific">Terrabacter aeriphilus</name>
    <dbReference type="NCBI Taxonomy" id="515662"/>
    <lineage>
        <taxon>Bacteria</taxon>
        <taxon>Bacillati</taxon>
        <taxon>Actinomycetota</taxon>
        <taxon>Actinomycetes</taxon>
        <taxon>Micrococcales</taxon>
        <taxon>Intrasporangiaceae</taxon>
        <taxon>Terrabacter</taxon>
    </lineage>
</organism>
<keyword evidence="4" id="KW-1185">Reference proteome</keyword>
<gene>
    <name evidence="3" type="ORF">GCM10023258_04470</name>
</gene>
<evidence type="ECO:0000256" key="1">
    <source>
        <dbReference type="SAM" id="MobiDB-lite"/>
    </source>
</evidence>
<dbReference type="Proteomes" id="UP001500427">
    <property type="component" value="Unassembled WGS sequence"/>
</dbReference>
<feature type="transmembrane region" description="Helical" evidence="2">
    <location>
        <begin position="224"/>
        <end position="254"/>
    </location>
</feature>